<feature type="compositionally biased region" description="Basic and acidic residues" evidence="1">
    <location>
        <begin position="232"/>
        <end position="251"/>
    </location>
</feature>
<accession>A0A9D3UXP2</accession>
<organism evidence="2 3">
    <name type="scientific">Gossypium stocksii</name>
    <dbReference type="NCBI Taxonomy" id="47602"/>
    <lineage>
        <taxon>Eukaryota</taxon>
        <taxon>Viridiplantae</taxon>
        <taxon>Streptophyta</taxon>
        <taxon>Embryophyta</taxon>
        <taxon>Tracheophyta</taxon>
        <taxon>Spermatophyta</taxon>
        <taxon>Magnoliopsida</taxon>
        <taxon>eudicotyledons</taxon>
        <taxon>Gunneridae</taxon>
        <taxon>Pentapetalae</taxon>
        <taxon>rosids</taxon>
        <taxon>malvids</taxon>
        <taxon>Malvales</taxon>
        <taxon>Malvaceae</taxon>
        <taxon>Malvoideae</taxon>
        <taxon>Gossypium</taxon>
    </lineage>
</organism>
<comment type="caution">
    <text evidence="2">The sequence shown here is derived from an EMBL/GenBank/DDBJ whole genome shotgun (WGS) entry which is preliminary data.</text>
</comment>
<dbReference type="EMBL" id="JAIQCV010000009">
    <property type="protein sequence ID" value="KAH1063334.1"/>
    <property type="molecule type" value="Genomic_DNA"/>
</dbReference>
<dbReference type="OrthoDB" id="991485at2759"/>
<feature type="region of interest" description="Disordered" evidence="1">
    <location>
        <begin position="230"/>
        <end position="251"/>
    </location>
</feature>
<sequence>MEGVRRRCGFLNGIDVDSTGTRGGLCLAWHGDINVGLQSYSKSHIDVEIEDPNLVNKWRFTGFYGSLYSNDKKETWNLMRHLRNGGELSWMVCGISMRFYMALKNKKVWHVRRGERKIFASIWGSLSGDLLSKLDGLKRGLKKWAIRIQHNKKGMKEALTTKLQKLLENERDDEILSELIDTKIQLNFEIEKDEQYWEQRVWVNWLKNGDKNTIFFPKQATQKRQRNFIGRLQEDDGGETKETSEMESIAK</sequence>
<name>A0A9D3UXP2_9ROSI</name>
<dbReference type="AlphaFoldDB" id="A0A9D3UXP2"/>
<evidence type="ECO:0000313" key="2">
    <source>
        <dbReference type="EMBL" id="KAH1063334.1"/>
    </source>
</evidence>
<reference evidence="2 3" key="1">
    <citation type="journal article" date="2021" name="Plant Biotechnol. J.">
        <title>Multi-omics assisted identification of the key and species-specific regulatory components of drought-tolerant mechanisms in Gossypium stocksii.</title>
        <authorList>
            <person name="Yu D."/>
            <person name="Ke L."/>
            <person name="Zhang D."/>
            <person name="Wu Y."/>
            <person name="Sun Y."/>
            <person name="Mei J."/>
            <person name="Sun J."/>
            <person name="Sun Y."/>
        </authorList>
    </citation>
    <scope>NUCLEOTIDE SEQUENCE [LARGE SCALE GENOMIC DNA]</scope>
    <source>
        <strain evidence="3">cv. E1</strain>
        <tissue evidence="2">Leaf</tissue>
    </source>
</reference>
<evidence type="ECO:0000313" key="3">
    <source>
        <dbReference type="Proteomes" id="UP000828251"/>
    </source>
</evidence>
<keyword evidence="3" id="KW-1185">Reference proteome</keyword>
<proteinExistence type="predicted"/>
<gene>
    <name evidence="2" type="ORF">J1N35_028321</name>
</gene>
<dbReference type="Proteomes" id="UP000828251">
    <property type="component" value="Unassembled WGS sequence"/>
</dbReference>
<protein>
    <submittedName>
        <fullName evidence="2">Uncharacterized protein</fullName>
    </submittedName>
</protein>
<evidence type="ECO:0000256" key="1">
    <source>
        <dbReference type="SAM" id="MobiDB-lite"/>
    </source>
</evidence>